<evidence type="ECO:0000313" key="4">
    <source>
        <dbReference type="Proteomes" id="UP000199400"/>
    </source>
</evidence>
<feature type="transmembrane region" description="Helical" evidence="2">
    <location>
        <begin position="41"/>
        <end position="62"/>
    </location>
</feature>
<keyword evidence="1" id="KW-0175">Coiled coil</keyword>
<dbReference type="AlphaFoldDB" id="A0A1I2BLW0"/>
<protein>
    <submittedName>
        <fullName evidence="3">Uncharacterized protein</fullName>
    </submittedName>
</protein>
<evidence type="ECO:0000256" key="1">
    <source>
        <dbReference type="SAM" id="Coils"/>
    </source>
</evidence>
<dbReference type="EMBL" id="FOMX01000015">
    <property type="protein sequence ID" value="SFE57146.1"/>
    <property type="molecule type" value="Genomic_DNA"/>
</dbReference>
<organism evidence="3 4">
    <name type="scientific">Nannocystis exedens</name>
    <dbReference type="NCBI Taxonomy" id="54"/>
    <lineage>
        <taxon>Bacteria</taxon>
        <taxon>Pseudomonadati</taxon>
        <taxon>Myxococcota</taxon>
        <taxon>Polyangia</taxon>
        <taxon>Nannocystales</taxon>
        <taxon>Nannocystaceae</taxon>
        <taxon>Nannocystis</taxon>
    </lineage>
</organism>
<gene>
    <name evidence="3" type="ORF">SAMN02745121_04758</name>
</gene>
<dbReference type="Proteomes" id="UP000199400">
    <property type="component" value="Unassembled WGS sequence"/>
</dbReference>
<keyword evidence="2" id="KW-0812">Transmembrane</keyword>
<keyword evidence="2" id="KW-0472">Membrane</keyword>
<feature type="coiled-coil region" evidence="1">
    <location>
        <begin position="3"/>
        <end position="30"/>
    </location>
</feature>
<evidence type="ECO:0000313" key="3">
    <source>
        <dbReference type="EMBL" id="SFE57146.1"/>
    </source>
</evidence>
<keyword evidence="4" id="KW-1185">Reference proteome</keyword>
<keyword evidence="2" id="KW-1133">Transmembrane helix</keyword>
<proteinExistence type="predicted"/>
<sequence>MATSNVEQALELARAEARALTDQLRQARADLHRLGIADQNRALVCAAVSSALGVLCGIGIGLSMRKR</sequence>
<evidence type="ECO:0000256" key="2">
    <source>
        <dbReference type="SAM" id="Phobius"/>
    </source>
</evidence>
<reference evidence="4" key="1">
    <citation type="submission" date="2016-10" db="EMBL/GenBank/DDBJ databases">
        <authorList>
            <person name="Varghese N."/>
            <person name="Submissions S."/>
        </authorList>
    </citation>
    <scope>NUCLEOTIDE SEQUENCE [LARGE SCALE GENOMIC DNA]</scope>
    <source>
        <strain evidence="4">ATCC 25963</strain>
    </source>
</reference>
<name>A0A1I2BLW0_9BACT</name>
<dbReference type="RefSeq" id="WP_096326281.1">
    <property type="nucleotide sequence ID" value="NZ_FOMX01000015.1"/>
</dbReference>
<dbReference type="STRING" id="54.SAMN02745121_04758"/>
<accession>A0A1I2BLW0</accession>